<reference evidence="1 2" key="1">
    <citation type="journal article" date="2019" name="Commun. Biol.">
        <title>The bagworm genome reveals a unique fibroin gene that provides high tensile strength.</title>
        <authorList>
            <person name="Kono N."/>
            <person name="Nakamura H."/>
            <person name="Ohtoshi R."/>
            <person name="Tomita M."/>
            <person name="Numata K."/>
            <person name="Arakawa K."/>
        </authorList>
    </citation>
    <scope>NUCLEOTIDE SEQUENCE [LARGE SCALE GENOMIC DNA]</scope>
</reference>
<accession>A0A4C1VR68</accession>
<organism evidence="1 2">
    <name type="scientific">Eumeta variegata</name>
    <name type="common">Bagworm moth</name>
    <name type="synonym">Eumeta japonica</name>
    <dbReference type="NCBI Taxonomy" id="151549"/>
    <lineage>
        <taxon>Eukaryota</taxon>
        <taxon>Metazoa</taxon>
        <taxon>Ecdysozoa</taxon>
        <taxon>Arthropoda</taxon>
        <taxon>Hexapoda</taxon>
        <taxon>Insecta</taxon>
        <taxon>Pterygota</taxon>
        <taxon>Neoptera</taxon>
        <taxon>Endopterygota</taxon>
        <taxon>Lepidoptera</taxon>
        <taxon>Glossata</taxon>
        <taxon>Ditrysia</taxon>
        <taxon>Tineoidea</taxon>
        <taxon>Psychidae</taxon>
        <taxon>Oiketicinae</taxon>
        <taxon>Eumeta</taxon>
    </lineage>
</organism>
<dbReference type="AlphaFoldDB" id="A0A4C1VR68"/>
<sequence length="73" mass="7776">MNKRASLDFLACSSLAKGILSAADLASGDATAGPFSRRAGETALCHDKGVVQRKRDPISDLPYQIPFPSERAQ</sequence>
<evidence type="ECO:0000313" key="1">
    <source>
        <dbReference type="EMBL" id="GBP41161.1"/>
    </source>
</evidence>
<gene>
    <name evidence="1" type="ORF">EVAR_31286_1</name>
</gene>
<proteinExistence type="predicted"/>
<keyword evidence="2" id="KW-1185">Reference proteome</keyword>
<comment type="caution">
    <text evidence="1">The sequence shown here is derived from an EMBL/GenBank/DDBJ whole genome shotgun (WGS) entry which is preliminary data.</text>
</comment>
<evidence type="ECO:0000313" key="2">
    <source>
        <dbReference type="Proteomes" id="UP000299102"/>
    </source>
</evidence>
<dbReference type="EMBL" id="BGZK01000394">
    <property type="protein sequence ID" value="GBP41161.1"/>
    <property type="molecule type" value="Genomic_DNA"/>
</dbReference>
<name>A0A4C1VR68_EUMVA</name>
<protein>
    <submittedName>
        <fullName evidence="1">Uncharacterized protein</fullName>
    </submittedName>
</protein>
<dbReference type="Proteomes" id="UP000299102">
    <property type="component" value="Unassembled WGS sequence"/>
</dbReference>